<gene>
    <name evidence="3" type="ORF">FM996_06620</name>
</gene>
<dbReference type="AlphaFoldDB" id="A0A549T1G7"/>
<organism evidence="3 4">
    <name type="scientific">Methylosinus sporium</name>
    <dbReference type="NCBI Taxonomy" id="428"/>
    <lineage>
        <taxon>Bacteria</taxon>
        <taxon>Pseudomonadati</taxon>
        <taxon>Pseudomonadota</taxon>
        <taxon>Alphaproteobacteria</taxon>
        <taxon>Hyphomicrobiales</taxon>
        <taxon>Methylocystaceae</taxon>
        <taxon>Methylosinus</taxon>
    </lineage>
</organism>
<feature type="transmembrane region" description="Helical" evidence="2">
    <location>
        <begin position="44"/>
        <end position="64"/>
    </location>
</feature>
<evidence type="ECO:0000313" key="3">
    <source>
        <dbReference type="EMBL" id="TRL35719.1"/>
    </source>
</evidence>
<keyword evidence="2" id="KW-0812">Transmembrane</keyword>
<accession>A0A549T1G7</accession>
<sequence>MRNHLAPHNSPVGSAPKAHDLDEARLWREPPRESDLVDERRQRLLPLIAAIIAVVFGAMALIGMREKIVRVMPFATALYSAMGLKVNAAGLDLRGVTSKIVTEGSRKVLTVEGEIVNLRRSANRVPPMALAIRGADGRERYSWTAAAPKMRLAAGESVQFRARLASPPADGADVQVRFAALEDAEKSAR</sequence>
<comment type="caution">
    <text evidence="3">The sequence shown here is derived from an EMBL/GenBank/DDBJ whole genome shotgun (WGS) entry which is preliminary data.</text>
</comment>
<proteinExistence type="predicted"/>
<evidence type="ECO:0000256" key="2">
    <source>
        <dbReference type="SAM" id="Phobius"/>
    </source>
</evidence>
<keyword evidence="2" id="KW-1133">Transmembrane helix</keyword>
<keyword evidence="2" id="KW-0472">Membrane</keyword>
<dbReference type="EMBL" id="VJMF01000027">
    <property type="protein sequence ID" value="TRL35719.1"/>
    <property type="molecule type" value="Genomic_DNA"/>
</dbReference>
<dbReference type="RefSeq" id="WP_142862367.1">
    <property type="nucleotide sequence ID" value="NZ_VJMF01000027.1"/>
</dbReference>
<feature type="region of interest" description="Disordered" evidence="1">
    <location>
        <begin position="1"/>
        <end position="25"/>
    </location>
</feature>
<evidence type="ECO:0000256" key="1">
    <source>
        <dbReference type="SAM" id="MobiDB-lite"/>
    </source>
</evidence>
<evidence type="ECO:0000313" key="4">
    <source>
        <dbReference type="Proteomes" id="UP000316781"/>
    </source>
</evidence>
<name>A0A549T1G7_METSR</name>
<dbReference type="Proteomes" id="UP000316781">
    <property type="component" value="Unassembled WGS sequence"/>
</dbReference>
<protein>
    <recommendedName>
        <fullName evidence="5">DUF3426 domain-containing protein</fullName>
    </recommendedName>
</protein>
<reference evidence="3 4" key="1">
    <citation type="submission" date="2019-07" db="EMBL/GenBank/DDBJ databases">
        <title>Ln-dependent methylotrophs.</title>
        <authorList>
            <person name="Tani A."/>
        </authorList>
    </citation>
    <scope>NUCLEOTIDE SEQUENCE [LARGE SCALE GENOMIC DNA]</scope>
    <source>
        <strain evidence="3 4">SM89A</strain>
    </source>
</reference>
<evidence type="ECO:0008006" key="5">
    <source>
        <dbReference type="Google" id="ProtNLM"/>
    </source>
</evidence>